<evidence type="ECO:0000313" key="3">
    <source>
        <dbReference type="Proteomes" id="UP000022910"/>
    </source>
</evidence>
<sequence length="391" mass="45344">MACAKLNHTLSKKWQRITESKYTKLFVALSAIQTVILIFLQVRILSRNVALYLSEIYPFVTNNERNMCTSVIVVSRFMMIITEDVMFILFNLYQFYFCLSTIFHQNTMQIFAIIIINIGYVILGIVQLIDIKIYGNKIESMCPGLQLNNNLVLYELPHILVLAVTAALIATLSWKLYQQFGWNIYKKIGGDIEMQSKILMQRIFSSNHFMKFIVDLLFVFLYNVLILPPLLYIIINSDELKREQIILVFGCFVITVLVLFFQALAYKSMEKEWKFGIIAFILFWIFVVSDFAYLALKLGVASFIQFGIYSWIILMCNFTICALLTFAYAIIVIMNFGKGLREYLDKNLPKKQIHEGLNILSDDDDIVIDKFKDIEKGQSSSSNVERFIIDE</sequence>
<feature type="transmembrane region" description="Helical" evidence="1">
    <location>
        <begin position="212"/>
        <end position="233"/>
    </location>
</feature>
<keyword evidence="1" id="KW-1133">Transmembrane helix</keyword>
<feature type="transmembrane region" description="Helical" evidence="1">
    <location>
        <begin position="110"/>
        <end position="129"/>
    </location>
</feature>
<organism evidence="2 3">
    <name type="scientific">Rhizophagus irregularis (strain DAOM 197198w)</name>
    <name type="common">Glomus intraradices</name>
    <dbReference type="NCBI Taxonomy" id="1432141"/>
    <lineage>
        <taxon>Eukaryota</taxon>
        <taxon>Fungi</taxon>
        <taxon>Fungi incertae sedis</taxon>
        <taxon>Mucoromycota</taxon>
        <taxon>Glomeromycotina</taxon>
        <taxon>Glomeromycetes</taxon>
        <taxon>Glomerales</taxon>
        <taxon>Glomeraceae</taxon>
        <taxon>Rhizophagus</taxon>
    </lineage>
</organism>
<name>A0A015J7L6_RHIIW</name>
<comment type="caution">
    <text evidence="2">The sequence shown here is derived from an EMBL/GenBank/DDBJ whole genome shotgun (WGS) entry which is preliminary data.</text>
</comment>
<proteinExistence type="predicted"/>
<keyword evidence="1" id="KW-0472">Membrane</keyword>
<dbReference type="InterPro" id="IPR040410">
    <property type="entry name" value="UPF0658_Golgi"/>
</dbReference>
<dbReference type="AlphaFoldDB" id="A0A015J7L6"/>
<feature type="transmembrane region" description="Helical" evidence="1">
    <location>
        <begin position="156"/>
        <end position="177"/>
    </location>
</feature>
<feature type="transmembrane region" description="Helical" evidence="1">
    <location>
        <begin position="245"/>
        <end position="265"/>
    </location>
</feature>
<evidence type="ECO:0008006" key="4">
    <source>
        <dbReference type="Google" id="ProtNLM"/>
    </source>
</evidence>
<dbReference type="EMBL" id="JEMT01021440">
    <property type="protein sequence ID" value="EXX65547.1"/>
    <property type="molecule type" value="Genomic_DNA"/>
</dbReference>
<dbReference type="PANTHER" id="PTHR34391">
    <property type="entry name" value="UPF0658 GOLGI APPARATUS MEMBRANE PROTEIN C1952.10C-RELATED"/>
    <property type="match status" value="1"/>
</dbReference>
<dbReference type="GO" id="GO:0005794">
    <property type="term" value="C:Golgi apparatus"/>
    <property type="evidence" value="ECO:0007669"/>
    <property type="project" value="TreeGrafter"/>
</dbReference>
<reference evidence="2 3" key="1">
    <citation type="submission" date="2014-02" db="EMBL/GenBank/DDBJ databases">
        <title>Single nucleus genome sequencing reveals high similarity among nuclei of an endomycorrhizal fungus.</title>
        <authorList>
            <person name="Lin K."/>
            <person name="Geurts R."/>
            <person name="Zhang Z."/>
            <person name="Limpens E."/>
            <person name="Saunders D.G."/>
            <person name="Mu D."/>
            <person name="Pang E."/>
            <person name="Cao H."/>
            <person name="Cha H."/>
            <person name="Lin T."/>
            <person name="Zhou Q."/>
            <person name="Shang Y."/>
            <person name="Li Y."/>
            <person name="Ivanov S."/>
            <person name="Sharma T."/>
            <person name="Velzen R.V."/>
            <person name="Ruijter N.D."/>
            <person name="Aanen D.K."/>
            <person name="Win J."/>
            <person name="Kamoun S."/>
            <person name="Bisseling T."/>
            <person name="Huang S."/>
        </authorList>
    </citation>
    <scope>NUCLEOTIDE SEQUENCE [LARGE SCALE GENOMIC DNA]</scope>
    <source>
        <strain evidence="3">DAOM197198w</strain>
    </source>
</reference>
<protein>
    <recommendedName>
        <fullName evidence="4">Transmembrane protein</fullName>
    </recommendedName>
</protein>
<dbReference type="Proteomes" id="UP000022910">
    <property type="component" value="Unassembled WGS sequence"/>
</dbReference>
<evidence type="ECO:0000313" key="2">
    <source>
        <dbReference type="EMBL" id="EXX65547.1"/>
    </source>
</evidence>
<accession>A0A015J7L6</accession>
<keyword evidence="3" id="KW-1185">Reference proteome</keyword>
<gene>
    <name evidence="2" type="ORF">RirG_132160</name>
</gene>
<keyword evidence="1" id="KW-0812">Transmembrane</keyword>
<feature type="transmembrane region" description="Helical" evidence="1">
    <location>
        <begin position="22"/>
        <end position="44"/>
    </location>
</feature>
<feature type="transmembrane region" description="Helical" evidence="1">
    <location>
        <begin position="308"/>
        <end position="336"/>
    </location>
</feature>
<feature type="transmembrane region" description="Helical" evidence="1">
    <location>
        <begin position="85"/>
        <end position="103"/>
    </location>
</feature>
<dbReference type="OMA" id="WYTWICF"/>
<dbReference type="HOGENOM" id="CLU_062482_1_0_1"/>
<feature type="transmembrane region" description="Helical" evidence="1">
    <location>
        <begin position="277"/>
        <end position="296"/>
    </location>
</feature>
<dbReference type="PANTHER" id="PTHR34391:SF1">
    <property type="entry name" value="UPF0658 GOLGI APPARATUS MEMBRANE PROTEIN C1952.10C-RELATED"/>
    <property type="match status" value="1"/>
</dbReference>
<evidence type="ECO:0000256" key="1">
    <source>
        <dbReference type="SAM" id="Phobius"/>
    </source>
</evidence>
<dbReference type="OrthoDB" id="2448307at2759"/>